<dbReference type="NCBIfam" id="TIGR03618">
    <property type="entry name" value="Rv1155_F420"/>
    <property type="match status" value="1"/>
</dbReference>
<accession>A0A1C3NV06</accession>
<sequence length="136" mass="15331">MDIEAARAYVRDNHQAVLATFRQDGTPQMSPVTVGVDTGGRLVISSRETAYKVRNLYRDPRASLCVFPDSFFGPWVQVNGRARIISLPEAMEALVDYYRTLSGEHPDWEDYRAAMVRDQRCVISIEIEHAGPDRSG</sequence>
<dbReference type="GO" id="GO:0070967">
    <property type="term" value="F:coenzyme F420 binding"/>
    <property type="evidence" value="ECO:0007669"/>
    <property type="project" value="TreeGrafter"/>
</dbReference>
<dbReference type="EMBL" id="FLUV01000492">
    <property type="protein sequence ID" value="SBW19278.1"/>
    <property type="molecule type" value="Genomic_DNA"/>
</dbReference>
<dbReference type="InterPro" id="IPR052019">
    <property type="entry name" value="F420H2_bilvrd_red/Heme_oxyg"/>
</dbReference>
<dbReference type="PANTHER" id="PTHR35176">
    <property type="entry name" value="HEME OXYGENASE HI_0854-RELATED"/>
    <property type="match status" value="1"/>
</dbReference>
<evidence type="ECO:0000313" key="4">
    <source>
        <dbReference type="Proteomes" id="UP000199013"/>
    </source>
</evidence>
<reference evidence="4" key="1">
    <citation type="submission" date="2016-02" db="EMBL/GenBank/DDBJ databases">
        <authorList>
            <person name="Wibberg D."/>
        </authorList>
    </citation>
    <scope>NUCLEOTIDE SEQUENCE [LARGE SCALE GENOMIC DNA]</scope>
</reference>
<dbReference type="PANTHER" id="PTHR35176:SF2">
    <property type="entry name" value="F420H(2)-DEPENDENT REDUCTASE RV1155"/>
    <property type="match status" value="1"/>
</dbReference>
<dbReference type="InterPro" id="IPR019920">
    <property type="entry name" value="F420-binding_dom_put"/>
</dbReference>
<dbReference type="Proteomes" id="UP000199013">
    <property type="component" value="Unassembled WGS sequence"/>
</dbReference>
<dbReference type="InterPro" id="IPR011576">
    <property type="entry name" value="Pyridox_Oxase_N"/>
</dbReference>
<feature type="domain" description="Pyridoxamine 5'-phosphate oxidase N-terminal" evidence="2">
    <location>
        <begin position="4"/>
        <end position="129"/>
    </location>
</feature>
<name>A0A1C3NV06_9ACTN</name>
<dbReference type="Pfam" id="PF01243">
    <property type="entry name" value="PNPOx_N"/>
    <property type="match status" value="1"/>
</dbReference>
<dbReference type="GO" id="GO:0016627">
    <property type="term" value="F:oxidoreductase activity, acting on the CH-CH group of donors"/>
    <property type="evidence" value="ECO:0007669"/>
    <property type="project" value="TreeGrafter"/>
</dbReference>
<protein>
    <submittedName>
        <fullName evidence="3">Putative F420-dependent protein</fullName>
    </submittedName>
</protein>
<dbReference type="AlphaFoldDB" id="A0A1C3NV06"/>
<evidence type="ECO:0000256" key="1">
    <source>
        <dbReference type="ARBA" id="ARBA00023002"/>
    </source>
</evidence>
<keyword evidence="1" id="KW-0560">Oxidoreductase</keyword>
<dbReference type="InterPro" id="IPR012349">
    <property type="entry name" value="Split_barrel_FMN-bd"/>
</dbReference>
<dbReference type="GO" id="GO:0005829">
    <property type="term" value="C:cytosol"/>
    <property type="evidence" value="ECO:0007669"/>
    <property type="project" value="TreeGrafter"/>
</dbReference>
<organism evidence="3 4">
    <name type="scientific">Candidatus Protofrankia californiensis</name>
    <dbReference type="NCBI Taxonomy" id="1839754"/>
    <lineage>
        <taxon>Bacteria</taxon>
        <taxon>Bacillati</taxon>
        <taxon>Actinomycetota</taxon>
        <taxon>Actinomycetes</taxon>
        <taxon>Frankiales</taxon>
        <taxon>Frankiaceae</taxon>
        <taxon>Protofrankia</taxon>
    </lineage>
</organism>
<proteinExistence type="predicted"/>
<gene>
    <name evidence="3" type="ORF">FDG2_1166</name>
</gene>
<dbReference type="SUPFAM" id="SSF50475">
    <property type="entry name" value="FMN-binding split barrel"/>
    <property type="match status" value="1"/>
</dbReference>
<dbReference type="Gene3D" id="2.30.110.10">
    <property type="entry name" value="Electron Transport, Fmn-binding Protein, Chain A"/>
    <property type="match status" value="1"/>
</dbReference>
<evidence type="ECO:0000313" key="3">
    <source>
        <dbReference type="EMBL" id="SBW19278.1"/>
    </source>
</evidence>
<keyword evidence="4" id="KW-1185">Reference proteome</keyword>
<evidence type="ECO:0000259" key="2">
    <source>
        <dbReference type="Pfam" id="PF01243"/>
    </source>
</evidence>